<organism evidence="2 3">
    <name type="scientific">Jiangella alkaliphila</name>
    <dbReference type="NCBI Taxonomy" id="419479"/>
    <lineage>
        <taxon>Bacteria</taxon>
        <taxon>Bacillati</taxon>
        <taxon>Actinomycetota</taxon>
        <taxon>Actinomycetes</taxon>
        <taxon>Jiangellales</taxon>
        <taxon>Jiangellaceae</taxon>
        <taxon>Jiangella</taxon>
    </lineage>
</organism>
<reference evidence="3" key="1">
    <citation type="submission" date="2016-10" db="EMBL/GenBank/DDBJ databases">
        <authorList>
            <person name="Varghese N."/>
            <person name="Submissions S."/>
        </authorList>
    </citation>
    <scope>NUCLEOTIDE SEQUENCE [LARGE SCALE GENOMIC DNA]</scope>
    <source>
        <strain evidence="3">DSM 45079</strain>
    </source>
</reference>
<evidence type="ECO:0000256" key="1">
    <source>
        <dbReference type="SAM" id="MobiDB-lite"/>
    </source>
</evidence>
<dbReference type="RefSeq" id="WP_152690927.1">
    <property type="nucleotide sequence ID" value="NZ_LBMC01000038.1"/>
</dbReference>
<protein>
    <submittedName>
        <fullName evidence="2">Uncharacterized protein</fullName>
    </submittedName>
</protein>
<sequence>MTDQVPNPYRAAMTANRGDARPISDDLKTDLNAAVQAMDNGAWQSRVADTFYTELTGHKTTLTTAAEGVMTEFDDAIEGQEPMVDRDAWQVRWRNL</sequence>
<keyword evidence="3" id="KW-1185">Reference proteome</keyword>
<gene>
    <name evidence="2" type="ORF">SAMN04488563_3857</name>
</gene>
<proteinExistence type="predicted"/>
<dbReference type="EMBL" id="LT629791">
    <property type="protein sequence ID" value="SDU68298.1"/>
    <property type="molecule type" value="Genomic_DNA"/>
</dbReference>
<evidence type="ECO:0000313" key="2">
    <source>
        <dbReference type="EMBL" id="SDU68298.1"/>
    </source>
</evidence>
<evidence type="ECO:0000313" key="3">
    <source>
        <dbReference type="Proteomes" id="UP000182977"/>
    </source>
</evidence>
<dbReference type="OrthoDB" id="4867160at2"/>
<dbReference type="AlphaFoldDB" id="A0A1H2KIS9"/>
<feature type="region of interest" description="Disordered" evidence="1">
    <location>
        <begin position="1"/>
        <end position="24"/>
    </location>
</feature>
<accession>A0A1H2KIS9</accession>
<dbReference type="STRING" id="419479.SAMN04488563_3857"/>
<dbReference type="Proteomes" id="UP000182977">
    <property type="component" value="Chromosome I"/>
</dbReference>
<name>A0A1H2KIS9_9ACTN</name>